<dbReference type="SMR" id="A0A194VHZ6"/>
<evidence type="ECO:0000313" key="4">
    <source>
        <dbReference type="Proteomes" id="UP000078559"/>
    </source>
</evidence>
<feature type="region of interest" description="Disordered" evidence="1">
    <location>
        <begin position="158"/>
        <end position="198"/>
    </location>
</feature>
<evidence type="ECO:0000313" key="3">
    <source>
        <dbReference type="EMBL" id="KUI63617.1"/>
    </source>
</evidence>
<keyword evidence="4" id="KW-1185">Reference proteome</keyword>
<keyword evidence="2" id="KW-1133">Transmembrane helix</keyword>
<dbReference type="AlphaFoldDB" id="A0A194VHZ6"/>
<keyword evidence="2" id="KW-0812">Transmembrane</keyword>
<dbReference type="EMBL" id="KN796113">
    <property type="protein sequence ID" value="KUI63617.1"/>
    <property type="molecule type" value="Genomic_DNA"/>
</dbReference>
<evidence type="ECO:0000256" key="1">
    <source>
        <dbReference type="SAM" id="MobiDB-lite"/>
    </source>
</evidence>
<proteinExistence type="predicted"/>
<organism evidence="3 4">
    <name type="scientific">Cytospora mali</name>
    <name type="common">Apple Valsa canker fungus</name>
    <name type="synonym">Valsa mali</name>
    <dbReference type="NCBI Taxonomy" id="578113"/>
    <lineage>
        <taxon>Eukaryota</taxon>
        <taxon>Fungi</taxon>
        <taxon>Dikarya</taxon>
        <taxon>Ascomycota</taxon>
        <taxon>Pezizomycotina</taxon>
        <taxon>Sordariomycetes</taxon>
        <taxon>Sordariomycetidae</taxon>
        <taxon>Diaporthales</taxon>
        <taxon>Cytosporaceae</taxon>
        <taxon>Cytospora</taxon>
    </lineage>
</organism>
<gene>
    <name evidence="3" type="ORF">VM1G_10221</name>
</gene>
<feature type="compositionally biased region" description="Basic and acidic residues" evidence="1">
    <location>
        <begin position="111"/>
        <end position="121"/>
    </location>
</feature>
<dbReference type="Proteomes" id="UP000078559">
    <property type="component" value="Unassembled WGS sequence"/>
</dbReference>
<protein>
    <submittedName>
        <fullName evidence="3">Uncharacterized protein</fullName>
    </submittedName>
</protein>
<sequence length="198" mass="20650">MAPFLIDPVSTFILPTKRRISHLHHTTSSSKLSKTVIIVIVAVVAALILALVVFLIIQKRRKSNKNRNTMGGGGLMRGTTFPGYSTDASGGLYGGTPGTYAGGAEDIEGKHSMGYGSEHRSSGGVGGPDYGRSSMSGYRGVDSGAGYGGGGGGEAAGYYATSGYGRHSQDPPRAGYGMVASDDIQRPPMAFRPYPERI</sequence>
<feature type="transmembrane region" description="Helical" evidence="2">
    <location>
        <begin position="36"/>
        <end position="57"/>
    </location>
</feature>
<reference evidence="3" key="1">
    <citation type="submission" date="2014-12" db="EMBL/GenBank/DDBJ databases">
        <title>Genome Sequence of Valsa Canker Pathogens Uncovers a Specific Adaption of Colonization on Woody Bark.</title>
        <authorList>
            <person name="Yin Z."/>
            <person name="Liu H."/>
            <person name="Gao X."/>
            <person name="Li Z."/>
            <person name="Song N."/>
            <person name="Ke X."/>
            <person name="Dai Q."/>
            <person name="Wu Y."/>
            <person name="Sun Y."/>
            <person name="Xu J.-R."/>
            <person name="Kang Z.K."/>
            <person name="Wang L."/>
            <person name="Huang L."/>
        </authorList>
    </citation>
    <scope>NUCLEOTIDE SEQUENCE [LARGE SCALE GENOMIC DNA]</scope>
    <source>
        <strain evidence="3">03-8</strain>
    </source>
</reference>
<accession>A0A194VHZ6</accession>
<feature type="region of interest" description="Disordered" evidence="1">
    <location>
        <begin position="111"/>
        <end position="131"/>
    </location>
</feature>
<keyword evidence="2" id="KW-0472">Membrane</keyword>
<evidence type="ECO:0000256" key="2">
    <source>
        <dbReference type="SAM" id="Phobius"/>
    </source>
</evidence>
<name>A0A194VHZ6_CYTMA</name>